<dbReference type="EMBL" id="AYXG01000109">
    <property type="protein sequence ID" value="EWC61461.1"/>
    <property type="molecule type" value="Genomic_DNA"/>
</dbReference>
<keyword evidence="3" id="KW-1185">Reference proteome</keyword>
<dbReference type="AlphaFoldDB" id="W7IY94"/>
<sequence>MTGFGDPSPGGSPPIGSDPPGPASAGGGLDGDSDGALRSAVLRRLALLDEAADTADASTLLPLARSEITRLAQGWRLLLTVHQPDEGGRCPACPAVAWRGGRGRSWPCPVWRMAHDHLIGEGMVLRRGRRRRAELPVDGVVRGAGGEVVARLYPAPRTHPG</sequence>
<evidence type="ECO:0000256" key="1">
    <source>
        <dbReference type="SAM" id="MobiDB-lite"/>
    </source>
</evidence>
<dbReference type="Proteomes" id="UP000019277">
    <property type="component" value="Unassembled WGS sequence"/>
</dbReference>
<dbReference type="STRING" id="909613.UO65_3199"/>
<dbReference type="eggNOG" id="ENOG503436Q">
    <property type="taxonomic scope" value="Bacteria"/>
</dbReference>
<protein>
    <submittedName>
        <fullName evidence="2">Uncharacterized protein</fullName>
    </submittedName>
</protein>
<gene>
    <name evidence="2" type="ORF">UO65_3199</name>
</gene>
<feature type="region of interest" description="Disordered" evidence="1">
    <location>
        <begin position="1"/>
        <end position="32"/>
    </location>
</feature>
<evidence type="ECO:0000313" key="3">
    <source>
        <dbReference type="Proteomes" id="UP000019277"/>
    </source>
</evidence>
<dbReference type="PATRIC" id="fig|909613.9.peg.3201"/>
<comment type="caution">
    <text evidence="2">The sequence shown here is derived from an EMBL/GenBank/DDBJ whole genome shotgun (WGS) entry which is preliminary data.</text>
</comment>
<feature type="compositionally biased region" description="Pro residues" evidence="1">
    <location>
        <begin position="10"/>
        <end position="22"/>
    </location>
</feature>
<reference evidence="2 3" key="1">
    <citation type="journal article" date="2014" name="Genome Announc.">
        <title>Draft Genome Sequence of the Antitrypanosomally Active Sponge-Associated Bacterium Actinokineospora sp. Strain EG49.</title>
        <authorList>
            <person name="Harjes J."/>
            <person name="Ryu T."/>
            <person name="Abdelmohsen U.R."/>
            <person name="Moitinho-Silva L."/>
            <person name="Horn H."/>
            <person name="Ravasi T."/>
            <person name="Hentschel U."/>
        </authorList>
    </citation>
    <scope>NUCLEOTIDE SEQUENCE [LARGE SCALE GENOMIC DNA]</scope>
    <source>
        <strain evidence="2 3">EG49</strain>
    </source>
</reference>
<evidence type="ECO:0000313" key="2">
    <source>
        <dbReference type="EMBL" id="EWC61461.1"/>
    </source>
</evidence>
<dbReference type="RefSeq" id="WP_200873382.1">
    <property type="nucleotide sequence ID" value="NZ_AYXG01000109.1"/>
</dbReference>
<name>W7IY94_9PSEU</name>
<accession>W7IY94</accession>
<organism evidence="2 3">
    <name type="scientific">Actinokineospora spheciospongiae</name>
    <dbReference type="NCBI Taxonomy" id="909613"/>
    <lineage>
        <taxon>Bacteria</taxon>
        <taxon>Bacillati</taxon>
        <taxon>Actinomycetota</taxon>
        <taxon>Actinomycetes</taxon>
        <taxon>Pseudonocardiales</taxon>
        <taxon>Pseudonocardiaceae</taxon>
        <taxon>Actinokineospora</taxon>
    </lineage>
</organism>
<proteinExistence type="predicted"/>